<accession>A0ABS2HHQ3</accession>
<dbReference type="InterPro" id="IPR005119">
    <property type="entry name" value="LysR_subst-bd"/>
</dbReference>
<dbReference type="InterPro" id="IPR036390">
    <property type="entry name" value="WH_DNA-bd_sf"/>
</dbReference>
<evidence type="ECO:0000256" key="4">
    <source>
        <dbReference type="ARBA" id="ARBA00023163"/>
    </source>
</evidence>
<sequence>MKNTELNLIPIFIAIYEESSLSKAALRLNISQPAVSKALAKLRELYGEPLFHRTPTGVNPTNFSKDIYPALLASLTNFNSTLNATAEFNPKKSEKVFSIACVSLISYTLIPILMRNIHKEAPQVTIEVHPLFTEDYESDLRLQRYDLVIDRTPPEHSHLQHKVISQENLVVLCSRNHPRIQDYITFEQFFEEQHVVSSTWQSRKTTLDEVDFPELSQRLVRCSAAGFVEMLAVVEDSEYVCLSSHTIHGLFGAHYNLKKVSSPADKFTVDVAMIWHPSRTNETAHIWLRREIERAETNRLLTDTGSD</sequence>
<comment type="similarity">
    <text evidence="1">Belongs to the LysR transcriptional regulatory family.</text>
</comment>
<dbReference type="PANTHER" id="PTHR30118:SF6">
    <property type="entry name" value="HTH-TYPE TRANSCRIPTIONAL REGULATOR LEUO"/>
    <property type="match status" value="1"/>
</dbReference>
<keyword evidence="3" id="KW-0238">DNA-binding</keyword>
<evidence type="ECO:0000313" key="7">
    <source>
        <dbReference type="Proteomes" id="UP000809621"/>
    </source>
</evidence>
<dbReference type="SUPFAM" id="SSF46785">
    <property type="entry name" value="Winged helix' DNA-binding domain"/>
    <property type="match status" value="1"/>
</dbReference>
<evidence type="ECO:0000256" key="1">
    <source>
        <dbReference type="ARBA" id="ARBA00009437"/>
    </source>
</evidence>
<dbReference type="Gene3D" id="1.10.10.10">
    <property type="entry name" value="Winged helix-like DNA-binding domain superfamily/Winged helix DNA-binding domain"/>
    <property type="match status" value="1"/>
</dbReference>
<reference evidence="6 7" key="1">
    <citation type="submission" date="2021-02" db="EMBL/GenBank/DDBJ databases">
        <authorList>
            <person name="Park J.-S."/>
        </authorList>
    </citation>
    <scope>NUCLEOTIDE SEQUENCE [LARGE SCALE GENOMIC DNA]</scope>
    <source>
        <strain evidence="6 7">188UL20-2</strain>
    </source>
</reference>
<dbReference type="EMBL" id="JAFEUM010000004">
    <property type="protein sequence ID" value="MBM7037050.1"/>
    <property type="molecule type" value="Genomic_DNA"/>
</dbReference>
<feature type="domain" description="HTH lysR-type" evidence="5">
    <location>
        <begin position="4"/>
        <end position="61"/>
    </location>
</feature>
<keyword evidence="2" id="KW-0805">Transcription regulation</keyword>
<evidence type="ECO:0000259" key="5">
    <source>
        <dbReference type="PROSITE" id="PS50931"/>
    </source>
</evidence>
<evidence type="ECO:0000256" key="3">
    <source>
        <dbReference type="ARBA" id="ARBA00023125"/>
    </source>
</evidence>
<dbReference type="Proteomes" id="UP000809621">
    <property type="component" value="Unassembled WGS sequence"/>
</dbReference>
<dbReference type="Gene3D" id="3.40.190.10">
    <property type="entry name" value="Periplasmic binding protein-like II"/>
    <property type="match status" value="2"/>
</dbReference>
<gene>
    <name evidence="6" type="ORF">JQC93_11610</name>
</gene>
<dbReference type="Pfam" id="PF03466">
    <property type="entry name" value="LysR_substrate"/>
    <property type="match status" value="1"/>
</dbReference>
<dbReference type="PRINTS" id="PR00039">
    <property type="entry name" value="HTHLYSR"/>
</dbReference>
<proteinExistence type="inferred from homology"/>
<protein>
    <submittedName>
        <fullName evidence="6">LysR family transcriptional regulator</fullName>
    </submittedName>
</protein>
<comment type="caution">
    <text evidence="6">The sequence shown here is derived from an EMBL/GenBank/DDBJ whole genome shotgun (WGS) entry which is preliminary data.</text>
</comment>
<dbReference type="InterPro" id="IPR000847">
    <property type="entry name" value="LysR_HTH_N"/>
</dbReference>
<dbReference type="PANTHER" id="PTHR30118">
    <property type="entry name" value="HTH-TYPE TRANSCRIPTIONAL REGULATOR LEUO-RELATED"/>
    <property type="match status" value="1"/>
</dbReference>
<keyword evidence="4" id="KW-0804">Transcription</keyword>
<dbReference type="InterPro" id="IPR050389">
    <property type="entry name" value="LysR-type_TF"/>
</dbReference>
<dbReference type="SUPFAM" id="SSF53850">
    <property type="entry name" value="Periplasmic binding protein-like II"/>
    <property type="match status" value="1"/>
</dbReference>
<dbReference type="PROSITE" id="PS50931">
    <property type="entry name" value="HTH_LYSR"/>
    <property type="match status" value="1"/>
</dbReference>
<dbReference type="Pfam" id="PF00126">
    <property type="entry name" value="HTH_1"/>
    <property type="match status" value="1"/>
</dbReference>
<evidence type="ECO:0000256" key="2">
    <source>
        <dbReference type="ARBA" id="ARBA00023015"/>
    </source>
</evidence>
<organism evidence="6 7">
    <name type="scientific">Vibrio ulleungensis</name>
    <dbReference type="NCBI Taxonomy" id="2807619"/>
    <lineage>
        <taxon>Bacteria</taxon>
        <taxon>Pseudomonadati</taxon>
        <taxon>Pseudomonadota</taxon>
        <taxon>Gammaproteobacteria</taxon>
        <taxon>Vibrionales</taxon>
        <taxon>Vibrionaceae</taxon>
        <taxon>Vibrio</taxon>
    </lineage>
</organism>
<dbReference type="InterPro" id="IPR036388">
    <property type="entry name" value="WH-like_DNA-bd_sf"/>
</dbReference>
<name>A0ABS2HHQ3_9VIBR</name>
<dbReference type="RefSeq" id="WP_205158605.1">
    <property type="nucleotide sequence ID" value="NZ_JAFEUM010000004.1"/>
</dbReference>
<keyword evidence="7" id="KW-1185">Reference proteome</keyword>
<evidence type="ECO:0000313" key="6">
    <source>
        <dbReference type="EMBL" id="MBM7037050.1"/>
    </source>
</evidence>